<feature type="transmembrane region" description="Helical" evidence="1">
    <location>
        <begin position="69"/>
        <end position="89"/>
    </location>
</feature>
<name>A0A919SB11_9ACTN</name>
<reference evidence="2" key="1">
    <citation type="submission" date="2021-03" db="EMBL/GenBank/DDBJ databases">
        <title>Whole genome shotgun sequence of Actinoplanes auranticolor NBRC 12245.</title>
        <authorList>
            <person name="Komaki H."/>
            <person name="Tamura T."/>
        </authorList>
    </citation>
    <scope>NUCLEOTIDE SEQUENCE</scope>
    <source>
        <strain evidence="2">NBRC 12245</strain>
    </source>
</reference>
<feature type="transmembrane region" description="Helical" evidence="1">
    <location>
        <begin position="146"/>
        <end position="167"/>
    </location>
</feature>
<gene>
    <name evidence="2" type="ORF">Aau02nite_28250</name>
</gene>
<protein>
    <submittedName>
        <fullName evidence="2">Uncharacterized protein</fullName>
    </submittedName>
</protein>
<feature type="transmembrane region" description="Helical" evidence="1">
    <location>
        <begin position="42"/>
        <end position="63"/>
    </location>
</feature>
<keyword evidence="1" id="KW-0472">Membrane</keyword>
<evidence type="ECO:0000313" key="2">
    <source>
        <dbReference type="EMBL" id="GIM67656.1"/>
    </source>
</evidence>
<accession>A0A919SB11</accession>
<sequence length="237" mass="24991">MTTLEEAPTAMEELVDLPDPETQPLVHPLDLPAARTDFRNGWLVGAATSLPVAALVAGIIAYLTRSVVAPIVVFLALSIFGALASRFAINRAWDHIPRKRQDRERPLPRSWDLGAAAILALALGVALLLVVYRLDDADVPLDVRSFTFGMSAVAALLVVADALVGLVRPAGRDRALASLPGVLVVAVATVLAYGAWFDGNAEGSLVFWGAVSMAAAGLLVGAGKLRERRVSARAAQQ</sequence>
<proteinExistence type="predicted"/>
<comment type="caution">
    <text evidence="2">The sequence shown here is derived from an EMBL/GenBank/DDBJ whole genome shotgun (WGS) entry which is preliminary data.</text>
</comment>
<dbReference type="AlphaFoldDB" id="A0A919SB11"/>
<feature type="transmembrane region" description="Helical" evidence="1">
    <location>
        <begin position="179"/>
        <end position="197"/>
    </location>
</feature>
<keyword evidence="3" id="KW-1185">Reference proteome</keyword>
<evidence type="ECO:0000313" key="3">
    <source>
        <dbReference type="Proteomes" id="UP000681340"/>
    </source>
</evidence>
<dbReference type="EMBL" id="BOQL01000022">
    <property type="protein sequence ID" value="GIM67656.1"/>
    <property type="molecule type" value="Genomic_DNA"/>
</dbReference>
<dbReference type="RefSeq" id="WP_212988840.1">
    <property type="nucleotide sequence ID" value="NZ_BAABEA010000005.1"/>
</dbReference>
<organism evidence="2 3">
    <name type="scientific">Actinoplanes auranticolor</name>
    <dbReference type="NCBI Taxonomy" id="47988"/>
    <lineage>
        <taxon>Bacteria</taxon>
        <taxon>Bacillati</taxon>
        <taxon>Actinomycetota</taxon>
        <taxon>Actinomycetes</taxon>
        <taxon>Micromonosporales</taxon>
        <taxon>Micromonosporaceae</taxon>
        <taxon>Actinoplanes</taxon>
    </lineage>
</organism>
<feature type="transmembrane region" description="Helical" evidence="1">
    <location>
        <begin position="203"/>
        <end position="223"/>
    </location>
</feature>
<keyword evidence="1" id="KW-0812">Transmembrane</keyword>
<dbReference type="Proteomes" id="UP000681340">
    <property type="component" value="Unassembled WGS sequence"/>
</dbReference>
<evidence type="ECO:0000256" key="1">
    <source>
        <dbReference type="SAM" id="Phobius"/>
    </source>
</evidence>
<feature type="transmembrane region" description="Helical" evidence="1">
    <location>
        <begin position="110"/>
        <end position="134"/>
    </location>
</feature>
<keyword evidence="1" id="KW-1133">Transmembrane helix</keyword>